<dbReference type="RefSeq" id="WP_317491158.1">
    <property type="nucleotide sequence ID" value="NZ_CP136051.1"/>
</dbReference>
<sequence length="331" mass="35387">MKAAVLNQASYQLEVAEMETPAPAKGEVLVKLKTASINHHELWSMREQSIVSQSPVIMGSDGAGEITEVGPGVASTWIGKAVMINPSLNWGSNPRVQGPDYQILGFPRNGTFAEYISIPVEYVYEKPSHLDFDEASAIPLAGLTAYRALFIRGELETGSNVLVTGVGGGAALFALQFAIAAGANAYVTSGSEEKIQMAVSLGAKAGVNYKEPGWDKKLLALVGGFDIIIDSAAGTGFAALTEIANPGARIVLFGRTAGKITQLNPSTIFWKQLSIHGSSMGNDEEFRAMIDFFGVYKLHPVVDSLFGLEDINKAFERMELGQQLGKMIITL</sequence>
<reference evidence="2 3" key="1">
    <citation type="journal article" date="2023" name="Microbiol. Resour. Announc.">
        <title>Complete Genome Sequence of Imperialibacter roseus strain P4T.</title>
        <authorList>
            <person name="Tizabi D.R."/>
            <person name="Bachvaroff T."/>
            <person name="Hill R.T."/>
        </authorList>
    </citation>
    <scope>NUCLEOTIDE SEQUENCE [LARGE SCALE GENOMIC DNA]</scope>
    <source>
        <strain evidence="2 3">P4T</strain>
    </source>
</reference>
<dbReference type="InterPro" id="IPR036291">
    <property type="entry name" value="NAD(P)-bd_dom_sf"/>
</dbReference>
<proteinExistence type="predicted"/>
<dbReference type="SUPFAM" id="SSF51735">
    <property type="entry name" value="NAD(P)-binding Rossmann-fold domains"/>
    <property type="match status" value="1"/>
</dbReference>
<dbReference type="SMART" id="SM00829">
    <property type="entry name" value="PKS_ER"/>
    <property type="match status" value="1"/>
</dbReference>
<dbReference type="SUPFAM" id="SSF50129">
    <property type="entry name" value="GroES-like"/>
    <property type="match status" value="1"/>
</dbReference>
<dbReference type="Pfam" id="PF00107">
    <property type="entry name" value="ADH_zinc_N"/>
    <property type="match status" value="1"/>
</dbReference>
<keyword evidence="3" id="KW-1185">Reference proteome</keyword>
<gene>
    <name evidence="2" type="ORF">RT717_07715</name>
</gene>
<dbReference type="InterPro" id="IPR013154">
    <property type="entry name" value="ADH-like_N"/>
</dbReference>
<dbReference type="EMBL" id="CP136051">
    <property type="protein sequence ID" value="WOK08520.1"/>
    <property type="molecule type" value="Genomic_DNA"/>
</dbReference>
<dbReference type="Gene3D" id="3.90.180.10">
    <property type="entry name" value="Medium-chain alcohol dehydrogenases, catalytic domain"/>
    <property type="match status" value="1"/>
</dbReference>
<evidence type="ECO:0000313" key="2">
    <source>
        <dbReference type="EMBL" id="WOK08520.1"/>
    </source>
</evidence>
<evidence type="ECO:0000259" key="1">
    <source>
        <dbReference type="SMART" id="SM00829"/>
    </source>
</evidence>
<dbReference type="InterPro" id="IPR020843">
    <property type="entry name" value="ER"/>
</dbReference>
<accession>A0ABZ0IU04</accession>
<dbReference type="InterPro" id="IPR011032">
    <property type="entry name" value="GroES-like_sf"/>
</dbReference>
<name>A0ABZ0IU04_9BACT</name>
<evidence type="ECO:0000313" key="3">
    <source>
        <dbReference type="Proteomes" id="UP001302349"/>
    </source>
</evidence>
<dbReference type="Gene3D" id="3.40.50.720">
    <property type="entry name" value="NAD(P)-binding Rossmann-like Domain"/>
    <property type="match status" value="1"/>
</dbReference>
<dbReference type="InterPro" id="IPR052711">
    <property type="entry name" value="Zinc_ADH-like"/>
</dbReference>
<organism evidence="2 3">
    <name type="scientific">Imperialibacter roseus</name>
    <dbReference type="NCBI Taxonomy" id="1324217"/>
    <lineage>
        <taxon>Bacteria</taxon>
        <taxon>Pseudomonadati</taxon>
        <taxon>Bacteroidota</taxon>
        <taxon>Cytophagia</taxon>
        <taxon>Cytophagales</taxon>
        <taxon>Flammeovirgaceae</taxon>
        <taxon>Imperialibacter</taxon>
    </lineage>
</organism>
<dbReference type="Pfam" id="PF08240">
    <property type="entry name" value="ADH_N"/>
    <property type="match status" value="1"/>
</dbReference>
<dbReference type="InterPro" id="IPR013149">
    <property type="entry name" value="ADH-like_C"/>
</dbReference>
<dbReference type="Proteomes" id="UP001302349">
    <property type="component" value="Chromosome"/>
</dbReference>
<protein>
    <submittedName>
        <fullName evidence="2">Zinc-binding dehydrogenase</fullName>
    </submittedName>
</protein>
<dbReference type="PANTHER" id="PTHR45033">
    <property type="match status" value="1"/>
</dbReference>
<feature type="domain" description="Enoyl reductase (ER)" evidence="1">
    <location>
        <begin position="4"/>
        <end position="329"/>
    </location>
</feature>
<dbReference type="PANTHER" id="PTHR45033:SF3">
    <property type="entry name" value="DEHYDROGENASE, PUTATIVE (AFU_ORTHOLOGUE AFUA_2G13270)-RELATED"/>
    <property type="match status" value="1"/>
</dbReference>